<dbReference type="GO" id="GO:0035556">
    <property type="term" value="P:intracellular signal transduction"/>
    <property type="evidence" value="ECO:0007669"/>
    <property type="project" value="TreeGrafter"/>
</dbReference>
<dbReference type="Proteomes" id="UP001283361">
    <property type="component" value="Unassembled WGS sequence"/>
</dbReference>
<comment type="caution">
    <text evidence="11">The sequence shown here is derived from an EMBL/GenBank/DDBJ whole genome shotgun (WGS) entry which is preliminary data.</text>
</comment>
<dbReference type="PANTHER" id="PTHR24342">
    <property type="entry name" value="SERINE/THREONINE-PROTEIN KINASE 17"/>
    <property type="match status" value="1"/>
</dbReference>
<dbReference type="InterPro" id="IPR007110">
    <property type="entry name" value="Ig-like_dom"/>
</dbReference>
<dbReference type="SUPFAM" id="SSF48726">
    <property type="entry name" value="Immunoglobulin"/>
    <property type="match status" value="2"/>
</dbReference>
<evidence type="ECO:0000256" key="4">
    <source>
        <dbReference type="ARBA" id="ARBA00022777"/>
    </source>
</evidence>
<feature type="domain" description="Ig-like" evidence="9">
    <location>
        <begin position="677"/>
        <end position="750"/>
    </location>
</feature>
<dbReference type="PROSITE" id="PS50011">
    <property type="entry name" value="PROTEIN_KINASE_DOM"/>
    <property type="match status" value="1"/>
</dbReference>
<feature type="region of interest" description="Disordered" evidence="7">
    <location>
        <begin position="502"/>
        <end position="643"/>
    </location>
</feature>
<feature type="domain" description="Protein kinase" evidence="8">
    <location>
        <begin position="196"/>
        <end position="450"/>
    </location>
</feature>
<dbReference type="InterPro" id="IPR000719">
    <property type="entry name" value="Prot_kinase_dom"/>
</dbReference>
<gene>
    <name evidence="11" type="ORF">RRG08_034523</name>
</gene>
<reference evidence="11" key="1">
    <citation type="journal article" date="2023" name="G3 (Bethesda)">
        <title>A reference genome for the long-term kleptoplast-retaining sea slug Elysia crispata morphotype clarki.</title>
        <authorList>
            <person name="Eastman K.E."/>
            <person name="Pendleton A.L."/>
            <person name="Shaikh M.A."/>
            <person name="Suttiyut T."/>
            <person name="Ogas R."/>
            <person name="Tomko P."/>
            <person name="Gavelis G."/>
            <person name="Widhalm J.R."/>
            <person name="Wisecaver J.H."/>
        </authorList>
    </citation>
    <scope>NUCLEOTIDE SEQUENCE</scope>
    <source>
        <strain evidence="11">ECLA1</strain>
    </source>
</reference>
<accession>A0AAE1EDW8</accession>
<dbReference type="SMART" id="SM00220">
    <property type="entry name" value="S_TKc"/>
    <property type="match status" value="1"/>
</dbReference>
<keyword evidence="2" id="KW-0808">Transferase</keyword>
<dbReference type="Gene3D" id="3.30.200.20">
    <property type="entry name" value="Phosphorylase Kinase, domain 1"/>
    <property type="match status" value="1"/>
</dbReference>
<evidence type="ECO:0000259" key="10">
    <source>
        <dbReference type="PROSITE" id="PS50853"/>
    </source>
</evidence>
<dbReference type="InterPro" id="IPR013783">
    <property type="entry name" value="Ig-like_fold"/>
</dbReference>
<keyword evidence="5 6" id="KW-0067">ATP-binding</keyword>
<evidence type="ECO:0000259" key="9">
    <source>
        <dbReference type="PROSITE" id="PS50835"/>
    </source>
</evidence>
<evidence type="ECO:0000256" key="6">
    <source>
        <dbReference type="PROSITE-ProRule" id="PRU10141"/>
    </source>
</evidence>
<dbReference type="GO" id="GO:0004674">
    <property type="term" value="F:protein serine/threonine kinase activity"/>
    <property type="evidence" value="ECO:0007669"/>
    <property type="project" value="UniProtKB-KW"/>
</dbReference>
<evidence type="ECO:0008006" key="13">
    <source>
        <dbReference type="Google" id="ProtNLM"/>
    </source>
</evidence>
<sequence>MASTVQSLVKLRIIQYERIHLENQRGTASLTIDAVRRSDGGKMSVCLTNSIGTDQSSVNVCLEDVPDAPIGKPQVYDLGRTSASLSWCGPASTGGNHVTHYSIEARTRQNGLTWDVVVSQCKELTCHILDLMPSTTYQFRVRAANRYGLGPPSEPSERVTTFDPITSPSDYESDDELPFEPRHVTFNTEEKFESVYELDKEVGKGKFGTVYKCRHKKEGSTWAAKIVKCRPRDKAALRLEVEIMNKLRHPKLLMLWDAFESDRQMVLVMEYVGAGELFERVIGEDFVLTERDCTHFLRQICEGVDYMHRQCVLHLDLKPENILCLSESSNRIKIIDFGLARHHTPGESMKVLFGTPEFIAPEVINYDEISFATDMWSIGVICYVLLSGLSPFLGDNDTDTLSMVTAGEFDFDDEAFDEISDTAKDFISKLLVKMKEKRFLTSDCLNHPWLNQDEVDGARYKRLNTDRLKRFMVRRKWLKTGNAVLAVSRLLKTTSVLARLGSTESTGEENLLESLNDSARRESNPEATEDNSTTAAQEKESTGSVAEDSASATSNCCVEPDAFSSADSRFQSNRGDSDSNNNNSSNNSTGGNQMRSDRHGLSPASSSKPLVQSEPHDTGSNQSTSTQLTDSSPSRTSSLASPMDAYLHPSGLSFSKTMVNCKACKGDAARFDITICGSSLPIRLSKKLSGTCSENSRDPEEIVVSWYFDGEQIFQDEHYQMSGTNSTTGNFSLIIRSIREEDEGEYSCRVHLSSTGDEVLLCCRADLSVLNV</sequence>
<dbReference type="InterPro" id="IPR011009">
    <property type="entry name" value="Kinase-like_dom_sf"/>
</dbReference>
<dbReference type="PROSITE" id="PS00107">
    <property type="entry name" value="PROTEIN_KINASE_ATP"/>
    <property type="match status" value="1"/>
</dbReference>
<dbReference type="EMBL" id="JAWDGP010000241">
    <property type="protein sequence ID" value="KAK3802378.1"/>
    <property type="molecule type" value="Genomic_DNA"/>
</dbReference>
<keyword evidence="3 6" id="KW-0547">Nucleotide-binding</keyword>
<dbReference type="PROSITE" id="PS50835">
    <property type="entry name" value="IG_LIKE"/>
    <property type="match status" value="1"/>
</dbReference>
<organism evidence="11 12">
    <name type="scientific">Elysia crispata</name>
    <name type="common">lettuce slug</name>
    <dbReference type="NCBI Taxonomy" id="231223"/>
    <lineage>
        <taxon>Eukaryota</taxon>
        <taxon>Metazoa</taxon>
        <taxon>Spiralia</taxon>
        <taxon>Lophotrochozoa</taxon>
        <taxon>Mollusca</taxon>
        <taxon>Gastropoda</taxon>
        <taxon>Heterobranchia</taxon>
        <taxon>Euthyneura</taxon>
        <taxon>Panpulmonata</taxon>
        <taxon>Sacoglossa</taxon>
        <taxon>Placobranchoidea</taxon>
        <taxon>Plakobranchidae</taxon>
        <taxon>Elysia</taxon>
    </lineage>
</organism>
<dbReference type="Gene3D" id="2.60.40.10">
    <property type="entry name" value="Immunoglobulins"/>
    <property type="match status" value="3"/>
</dbReference>
<dbReference type="GO" id="GO:0043065">
    <property type="term" value="P:positive regulation of apoptotic process"/>
    <property type="evidence" value="ECO:0007669"/>
    <property type="project" value="TreeGrafter"/>
</dbReference>
<evidence type="ECO:0000256" key="3">
    <source>
        <dbReference type="ARBA" id="ARBA00022741"/>
    </source>
</evidence>
<dbReference type="Pfam" id="PF07679">
    <property type="entry name" value="I-set"/>
    <property type="match status" value="1"/>
</dbReference>
<dbReference type="Pfam" id="PF00041">
    <property type="entry name" value="fn3"/>
    <property type="match status" value="1"/>
</dbReference>
<dbReference type="CDD" id="cd00063">
    <property type="entry name" value="FN3"/>
    <property type="match status" value="1"/>
</dbReference>
<keyword evidence="4" id="KW-0418">Kinase</keyword>
<dbReference type="InterPro" id="IPR036179">
    <property type="entry name" value="Ig-like_dom_sf"/>
</dbReference>
<dbReference type="PROSITE" id="PS00108">
    <property type="entry name" value="PROTEIN_KINASE_ST"/>
    <property type="match status" value="1"/>
</dbReference>
<dbReference type="PANTHER" id="PTHR24342:SF20">
    <property type="entry name" value="MYOSIN LIGHT CHAIN KINASE, SMOOTH MUSCLE"/>
    <property type="match status" value="1"/>
</dbReference>
<protein>
    <recommendedName>
        <fullName evidence="13">Myosin light chain kinase, smooth muscle</fullName>
    </recommendedName>
</protein>
<evidence type="ECO:0000256" key="7">
    <source>
        <dbReference type="SAM" id="MobiDB-lite"/>
    </source>
</evidence>
<dbReference type="InterPro" id="IPR017441">
    <property type="entry name" value="Protein_kinase_ATP_BS"/>
</dbReference>
<evidence type="ECO:0000256" key="5">
    <source>
        <dbReference type="ARBA" id="ARBA00022840"/>
    </source>
</evidence>
<evidence type="ECO:0000259" key="8">
    <source>
        <dbReference type="PROSITE" id="PS50011"/>
    </source>
</evidence>
<dbReference type="Gene3D" id="1.10.510.10">
    <property type="entry name" value="Transferase(Phosphotransferase) domain 1"/>
    <property type="match status" value="1"/>
</dbReference>
<dbReference type="Pfam" id="PF00069">
    <property type="entry name" value="Pkinase"/>
    <property type="match status" value="1"/>
</dbReference>
<feature type="domain" description="Fibronectin type-III" evidence="10">
    <location>
        <begin position="69"/>
        <end position="164"/>
    </location>
</feature>
<evidence type="ECO:0000313" key="12">
    <source>
        <dbReference type="Proteomes" id="UP001283361"/>
    </source>
</evidence>
<feature type="compositionally biased region" description="Low complexity" evidence="7">
    <location>
        <begin position="631"/>
        <end position="641"/>
    </location>
</feature>
<dbReference type="SMART" id="SM00060">
    <property type="entry name" value="FN3"/>
    <property type="match status" value="1"/>
</dbReference>
<dbReference type="FunFam" id="1.10.510.10:FF:000594">
    <property type="entry name" value="Myosin light chain kinase isoform-III"/>
    <property type="match status" value="1"/>
</dbReference>
<keyword evidence="1" id="KW-0723">Serine/threonine-protein kinase</keyword>
<feature type="compositionally biased region" description="Polar residues" evidence="7">
    <location>
        <begin position="618"/>
        <end position="630"/>
    </location>
</feature>
<dbReference type="InterPro" id="IPR013098">
    <property type="entry name" value="Ig_I-set"/>
</dbReference>
<dbReference type="AlphaFoldDB" id="A0AAE1EDW8"/>
<evidence type="ECO:0000256" key="2">
    <source>
        <dbReference type="ARBA" id="ARBA00022679"/>
    </source>
</evidence>
<dbReference type="SUPFAM" id="SSF49265">
    <property type="entry name" value="Fibronectin type III"/>
    <property type="match status" value="1"/>
</dbReference>
<dbReference type="InterPro" id="IPR036116">
    <property type="entry name" value="FN3_sf"/>
</dbReference>
<dbReference type="SUPFAM" id="SSF56112">
    <property type="entry name" value="Protein kinase-like (PK-like)"/>
    <property type="match status" value="1"/>
</dbReference>
<evidence type="ECO:0000256" key="1">
    <source>
        <dbReference type="ARBA" id="ARBA00022527"/>
    </source>
</evidence>
<dbReference type="GO" id="GO:0005524">
    <property type="term" value="F:ATP binding"/>
    <property type="evidence" value="ECO:0007669"/>
    <property type="project" value="UniProtKB-UniRule"/>
</dbReference>
<feature type="compositionally biased region" description="Low complexity" evidence="7">
    <location>
        <begin position="572"/>
        <end position="592"/>
    </location>
</feature>
<name>A0AAE1EDW8_9GAST</name>
<dbReference type="GO" id="GO:0005634">
    <property type="term" value="C:nucleus"/>
    <property type="evidence" value="ECO:0007669"/>
    <property type="project" value="TreeGrafter"/>
</dbReference>
<dbReference type="PROSITE" id="PS50853">
    <property type="entry name" value="FN3"/>
    <property type="match status" value="1"/>
</dbReference>
<evidence type="ECO:0000313" key="11">
    <source>
        <dbReference type="EMBL" id="KAK3802378.1"/>
    </source>
</evidence>
<proteinExistence type="predicted"/>
<feature type="binding site" evidence="6">
    <location>
        <position position="225"/>
    </location>
    <ligand>
        <name>ATP</name>
        <dbReference type="ChEBI" id="CHEBI:30616"/>
    </ligand>
</feature>
<dbReference type="CDD" id="cd14103">
    <property type="entry name" value="STKc_MLCK"/>
    <property type="match status" value="1"/>
</dbReference>
<dbReference type="PRINTS" id="PR00014">
    <property type="entry name" value="FNTYPEIII"/>
</dbReference>
<dbReference type="InterPro" id="IPR003961">
    <property type="entry name" value="FN3_dom"/>
</dbReference>
<dbReference type="CDD" id="cd00096">
    <property type="entry name" value="Ig"/>
    <property type="match status" value="1"/>
</dbReference>
<keyword evidence="12" id="KW-1185">Reference proteome</keyword>
<dbReference type="InterPro" id="IPR008271">
    <property type="entry name" value="Ser/Thr_kinase_AS"/>
</dbReference>